<dbReference type="STRING" id="1288484.GCA_000348665_02704"/>
<proteinExistence type="predicted"/>
<dbReference type="AlphaFoldDB" id="A0A345IK07"/>
<reference evidence="1 2" key="1">
    <citation type="submission" date="2018-07" db="EMBL/GenBank/DDBJ databases">
        <title>Complete Genome and Methylome Analysis of Deinococcus wulumuqiensis NEB 479.</title>
        <authorList>
            <person name="Fomenkov A."/>
            <person name="Luyten Y."/>
            <person name="Vincze T."/>
            <person name="Anton B.P."/>
            <person name="Clark T."/>
            <person name="Roberts R.J."/>
            <person name="Morgan R.D."/>
        </authorList>
    </citation>
    <scope>NUCLEOTIDE SEQUENCE [LARGE SCALE GENOMIC DNA]</scope>
    <source>
        <strain evidence="1 2">NEB 479</strain>
    </source>
</reference>
<accession>A0A345IK07</accession>
<dbReference type="CDD" id="cd11685">
    <property type="entry name" value="UEV_TSG101-like"/>
    <property type="match status" value="1"/>
</dbReference>
<organism evidence="1 2">
    <name type="scientific">Deinococcus wulumuqiensis</name>
    <dbReference type="NCBI Taxonomy" id="980427"/>
    <lineage>
        <taxon>Bacteria</taxon>
        <taxon>Thermotogati</taxon>
        <taxon>Deinococcota</taxon>
        <taxon>Deinococci</taxon>
        <taxon>Deinococcales</taxon>
        <taxon>Deinococcaceae</taxon>
        <taxon>Deinococcus</taxon>
    </lineage>
</organism>
<dbReference type="EMBL" id="CP031158">
    <property type="protein sequence ID" value="AXH00030.1"/>
    <property type="molecule type" value="Genomic_DNA"/>
</dbReference>
<dbReference type="KEGG" id="dwu:DVJ83_04580"/>
<evidence type="ECO:0000313" key="1">
    <source>
        <dbReference type="EMBL" id="AXH00030.1"/>
    </source>
</evidence>
<gene>
    <name evidence="1" type="ORF">DVJ83_04580</name>
</gene>
<name>A0A345IK07_9DEIO</name>
<evidence type="ECO:0000313" key="2">
    <source>
        <dbReference type="Proteomes" id="UP000253744"/>
    </source>
</evidence>
<protein>
    <submittedName>
        <fullName evidence="1">Uncharacterized protein</fullName>
    </submittedName>
</protein>
<sequence length="450" mass="47197">MVSPSEVRYQPGDTRIRCVARQPRLTVTVVDTEGRPIPGSDYIAQGGVATPELPGSYVPVSANLLEGRGTVGSPTEVRYQPNEDTTIRFVARLQRLAVDVVDTQGRPIPGANFTVQGNLVRPTLPQGWVPVSSTILEGQGTTPSPTEVQFQPGDTRIRFVARQPEGGLAVDAVAIFGDRRIPLNGIPFQVNGQTLNTPATIPLTPGDYPVTPTAIPDSTFVTPQPGRVVDGQTGRVTIEYRVLTSLSLSVAPDLLAACDVSQLSVVAKTNFPYRLPANVRVNLPSGWSTDYPLQLSGDFGGGQALRLKAPVRICRSDAAQAVLEPTGLTTSGQATVRAPGGANASRVVENGAQAALTKTVEATANGYAVSMVLTVNGTIDNLRIIDPLPQGTNPGVRSGVSVGGAATVGASTDGEAIVLGRVTTGTYRLSYTLFTDAPADRVVTAPELSW</sequence>
<dbReference type="Proteomes" id="UP000253744">
    <property type="component" value="Chromosome"/>
</dbReference>